<sequence>MVHKLDPSIPRVWRTPRTLQFGVERPRLILEPVGAAEERLIAALAAGATPGALRMIARGAGAGPAAVDALLARLRPVLETRPDAEPGDAPIVVLDGSGPTAARILALLREAGVDVRSGLAADDPAVDLAAAAVLVGAYAIAPHRHQRWLRRDVPHLAVVFGDGGVTVGPFVRPGDGACLRCVDLHRRDADPAWPALAAQLHTRPLPGETELVCGAAASAAAGAVLALLRGTQDRSDAALRYDATAARWSERRWEPHPECGCLTPLAEPAPAPEPVPRGTARPGASPGGRAGFRAAPSSAAAGAWRG</sequence>
<dbReference type="InterPro" id="IPR001763">
    <property type="entry name" value="Rhodanese-like_dom"/>
</dbReference>
<organism evidence="3 4">
    <name type="scientific">Leifsonia shinshuensis</name>
    <dbReference type="NCBI Taxonomy" id="150026"/>
    <lineage>
        <taxon>Bacteria</taxon>
        <taxon>Bacillati</taxon>
        <taxon>Actinomycetota</taxon>
        <taxon>Actinomycetes</taxon>
        <taxon>Micrococcales</taxon>
        <taxon>Microbacteriaceae</taxon>
        <taxon>Leifsonia</taxon>
    </lineage>
</organism>
<name>A0A853CVX7_9MICO</name>
<reference evidence="3 4" key="1">
    <citation type="submission" date="2020-07" db="EMBL/GenBank/DDBJ databases">
        <title>Sequencing the genomes of 1000 actinobacteria strains.</title>
        <authorList>
            <person name="Klenk H.-P."/>
        </authorList>
    </citation>
    <scope>NUCLEOTIDE SEQUENCE [LARGE SCALE GENOMIC DNA]</scope>
    <source>
        <strain evidence="3 4">DSM 15165</strain>
    </source>
</reference>
<accession>A0A853CVX7</accession>
<dbReference type="EMBL" id="JACCFL010000001">
    <property type="protein sequence ID" value="NYJ24588.1"/>
    <property type="molecule type" value="Genomic_DNA"/>
</dbReference>
<feature type="region of interest" description="Disordered" evidence="1">
    <location>
        <begin position="266"/>
        <end position="306"/>
    </location>
</feature>
<dbReference type="PROSITE" id="PS50206">
    <property type="entry name" value="RHODANESE_3"/>
    <property type="match status" value="1"/>
</dbReference>
<feature type="compositionally biased region" description="Low complexity" evidence="1">
    <location>
        <begin position="291"/>
        <end position="306"/>
    </location>
</feature>
<dbReference type="Proteomes" id="UP000578352">
    <property type="component" value="Unassembled WGS sequence"/>
</dbReference>
<dbReference type="Gene3D" id="3.40.50.720">
    <property type="entry name" value="NAD(P)-binding Rossmann-like Domain"/>
    <property type="match status" value="1"/>
</dbReference>
<comment type="caution">
    <text evidence="3">The sequence shown here is derived from an EMBL/GenBank/DDBJ whole genome shotgun (WGS) entry which is preliminary data.</text>
</comment>
<dbReference type="InterPro" id="IPR022291">
    <property type="entry name" value="Bacteriocin_synth_cyclodeHase"/>
</dbReference>
<proteinExistence type="predicted"/>
<evidence type="ECO:0000313" key="3">
    <source>
        <dbReference type="EMBL" id="NYJ24588.1"/>
    </source>
</evidence>
<dbReference type="AlphaFoldDB" id="A0A853CVX7"/>
<evidence type="ECO:0000259" key="2">
    <source>
        <dbReference type="PROSITE" id="PS50206"/>
    </source>
</evidence>
<protein>
    <submittedName>
        <fullName evidence="3">Bacteriocin biosynthesis cyclodehydratase domain-containing protein</fullName>
    </submittedName>
</protein>
<dbReference type="NCBIfam" id="TIGR03882">
    <property type="entry name" value="cyclo_dehyd_2"/>
    <property type="match status" value="1"/>
</dbReference>
<feature type="domain" description="Rhodanese" evidence="2">
    <location>
        <begin position="64"/>
        <end position="128"/>
    </location>
</feature>
<gene>
    <name evidence="3" type="ORF">HNR13_002875</name>
</gene>
<evidence type="ECO:0000313" key="4">
    <source>
        <dbReference type="Proteomes" id="UP000578352"/>
    </source>
</evidence>
<evidence type="ECO:0000256" key="1">
    <source>
        <dbReference type="SAM" id="MobiDB-lite"/>
    </source>
</evidence>